<evidence type="ECO:0000259" key="2">
    <source>
        <dbReference type="Pfam" id="PF16694"/>
    </source>
</evidence>
<dbReference type="InterPro" id="IPR032033">
    <property type="entry name" value="Cytochrome_P460"/>
</dbReference>
<evidence type="ECO:0000313" key="4">
    <source>
        <dbReference type="Proteomes" id="UP001595190"/>
    </source>
</evidence>
<protein>
    <submittedName>
        <fullName evidence="3">Cytochrome P460 family protein</fullName>
    </submittedName>
</protein>
<dbReference type="CDD" id="cd20753">
    <property type="entry name" value="cyt_P460_Mc-like"/>
    <property type="match status" value="1"/>
</dbReference>
<gene>
    <name evidence="3" type="ORF">ACETRX_21215</name>
</gene>
<keyword evidence="1" id="KW-0732">Signal</keyword>
<comment type="caution">
    <text evidence="3">The sequence shown here is derived from an EMBL/GenBank/DDBJ whole genome shotgun (WGS) entry which is preliminary data.</text>
</comment>
<feature type="chain" id="PRO_5046084170" evidence="1">
    <location>
        <begin position="21"/>
        <end position="169"/>
    </location>
</feature>
<accession>A0ABV6ZJ10</accession>
<sequence length="169" mass="18067">MPLAGACLVAVVVAAAGALAQDTDVTKSKPKPASPIYGVTIPDGYRQWELVAPALEHEPLNELRTVLGNKTALDAYRAGTLPFPDGTVLVKLAWKHVQSPEFESALVPGPATTVQVMVKDSKKYAATGGWGFGRFIDGKPVDQAQHETCLACHEARVKARDYVFTKLAP</sequence>
<evidence type="ECO:0000313" key="3">
    <source>
        <dbReference type="EMBL" id="MFC2252171.1"/>
    </source>
</evidence>
<evidence type="ECO:0000256" key="1">
    <source>
        <dbReference type="SAM" id="SignalP"/>
    </source>
</evidence>
<dbReference type="InterPro" id="IPR038142">
    <property type="entry name" value="Cytochrome_P460_sp"/>
</dbReference>
<feature type="domain" description="Cytochrome P460" evidence="2">
    <location>
        <begin position="42"/>
        <end position="165"/>
    </location>
</feature>
<dbReference type="Pfam" id="PF16694">
    <property type="entry name" value="Cytochrome_P460"/>
    <property type="match status" value="1"/>
</dbReference>
<proteinExistence type="predicted"/>
<organism evidence="3 4">
    <name type="scientific">Labrys neptuniae</name>
    <dbReference type="NCBI Taxonomy" id="376174"/>
    <lineage>
        <taxon>Bacteria</taxon>
        <taxon>Pseudomonadati</taxon>
        <taxon>Pseudomonadota</taxon>
        <taxon>Alphaproteobacteria</taxon>
        <taxon>Hyphomicrobiales</taxon>
        <taxon>Xanthobacteraceae</taxon>
        <taxon>Labrys</taxon>
    </lineage>
</organism>
<dbReference type="RefSeq" id="WP_394312920.1">
    <property type="nucleotide sequence ID" value="NZ_JBHGPK010000010.1"/>
</dbReference>
<dbReference type="Proteomes" id="UP001595190">
    <property type="component" value="Unassembled WGS sequence"/>
</dbReference>
<dbReference type="Gene3D" id="3.50.70.20">
    <property type="entry name" value="Cytochrome P460"/>
    <property type="match status" value="1"/>
</dbReference>
<feature type="signal peptide" evidence="1">
    <location>
        <begin position="1"/>
        <end position="20"/>
    </location>
</feature>
<name>A0ABV6ZJ10_9HYPH</name>
<dbReference type="EMBL" id="JBHGPK010000010">
    <property type="protein sequence ID" value="MFC2252171.1"/>
    <property type="molecule type" value="Genomic_DNA"/>
</dbReference>
<reference evidence="3 4" key="1">
    <citation type="submission" date="2024-09" db="EMBL/GenBank/DDBJ databases">
        <title>Description of Labrys sedimenti sp. nov., isolated from a diclofenac-degrading enrichment culture, and genome-based reclassification of Labrys portucalensis as a later heterotypic synonym of Labrys neptuniae.</title>
        <authorList>
            <person name="Tancsics A."/>
            <person name="Csepanyi A."/>
        </authorList>
    </citation>
    <scope>NUCLEOTIDE SEQUENCE [LARGE SCALE GENOMIC DNA]</scope>
    <source>
        <strain evidence="3 4">LMG 23412</strain>
    </source>
</reference>